<evidence type="ECO:0000313" key="2">
    <source>
        <dbReference type="EMBL" id="SNR63052.1"/>
    </source>
</evidence>
<dbReference type="Proteomes" id="UP000198324">
    <property type="component" value="Unassembled WGS sequence"/>
</dbReference>
<dbReference type="Gene3D" id="2.40.10.220">
    <property type="entry name" value="predicted glycosyltransferase like domains"/>
    <property type="match status" value="1"/>
</dbReference>
<protein>
    <submittedName>
        <fullName evidence="2">PilZ domain-containing protein</fullName>
    </submittedName>
</protein>
<dbReference type="RefSeq" id="WP_089271332.1">
    <property type="nucleotide sequence ID" value="NZ_FZOC01000001.1"/>
</dbReference>
<name>A0A238XWG1_9BACT</name>
<keyword evidence="3" id="KW-1185">Reference proteome</keyword>
<feature type="domain" description="PilZ" evidence="1">
    <location>
        <begin position="13"/>
        <end position="111"/>
    </location>
</feature>
<gene>
    <name evidence="2" type="ORF">SAMN04488503_0477</name>
</gene>
<dbReference type="GO" id="GO:0035438">
    <property type="term" value="F:cyclic-di-GMP binding"/>
    <property type="evidence" value="ECO:0007669"/>
    <property type="project" value="InterPro"/>
</dbReference>
<reference evidence="2 3" key="1">
    <citation type="submission" date="2017-06" db="EMBL/GenBank/DDBJ databases">
        <authorList>
            <person name="Kim H.J."/>
            <person name="Triplett B.A."/>
        </authorList>
    </citation>
    <scope>NUCLEOTIDE SEQUENCE [LARGE SCALE GENOMIC DNA]</scope>
    <source>
        <strain evidence="2 3">DSM 13116</strain>
    </source>
</reference>
<accession>A0A238XWG1</accession>
<sequence>MDFDIKMDGDDKLRQAFRTRVPGLDVRVVTQNGPREFPVSDISASGFAFSDSPRGYSPGMVLSFDLLLSKRLFLGDLKAKVMRIIGEKGIIGCTFMEMERRQEIKLDKLVLEVQKRLIELRKAKREAGG</sequence>
<dbReference type="Pfam" id="PF07238">
    <property type="entry name" value="PilZ"/>
    <property type="match status" value="1"/>
</dbReference>
<dbReference type="AlphaFoldDB" id="A0A238XWG1"/>
<proteinExistence type="predicted"/>
<evidence type="ECO:0000259" key="1">
    <source>
        <dbReference type="Pfam" id="PF07238"/>
    </source>
</evidence>
<dbReference type="SUPFAM" id="SSF141371">
    <property type="entry name" value="PilZ domain-like"/>
    <property type="match status" value="1"/>
</dbReference>
<dbReference type="EMBL" id="FZOC01000001">
    <property type="protein sequence ID" value="SNR63052.1"/>
    <property type="molecule type" value="Genomic_DNA"/>
</dbReference>
<evidence type="ECO:0000313" key="3">
    <source>
        <dbReference type="Proteomes" id="UP000198324"/>
    </source>
</evidence>
<dbReference type="OrthoDB" id="5471615at2"/>
<dbReference type="InterPro" id="IPR009875">
    <property type="entry name" value="PilZ_domain"/>
</dbReference>
<organism evidence="2 3">
    <name type="scientific">Humidesulfovibrio mexicanus</name>
    <dbReference type="NCBI Taxonomy" id="147047"/>
    <lineage>
        <taxon>Bacteria</taxon>
        <taxon>Pseudomonadati</taxon>
        <taxon>Thermodesulfobacteriota</taxon>
        <taxon>Desulfovibrionia</taxon>
        <taxon>Desulfovibrionales</taxon>
        <taxon>Desulfovibrionaceae</taxon>
        <taxon>Humidesulfovibrio</taxon>
    </lineage>
</organism>